<evidence type="ECO:0000313" key="7">
    <source>
        <dbReference type="EMBL" id="TXL61921.1"/>
    </source>
</evidence>
<keyword evidence="4" id="KW-0378">Hydrolase</keyword>
<proteinExistence type="inferred from homology"/>
<dbReference type="PANTHER" id="PTHR42978:SF2">
    <property type="entry name" value="102 KBASES UNSTABLE REGION: FROM 1 TO 119443"/>
    <property type="match status" value="1"/>
</dbReference>
<keyword evidence="5" id="KW-0862">Zinc</keyword>
<dbReference type="AlphaFoldDB" id="A0A5C8NM77"/>
<feature type="domain" description="Metallo-beta-lactamase" evidence="6">
    <location>
        <begin position="34"/>
        <end position="244"/>
    </location>
</feature>
<dbReference type="OrthoDB" id="3196337at2"/>
<dbReference type="PANTHER" id="PTHR42978">
    <property type="entry name" value="QUORUM-QUENCHING LACTONASE YTNP-RELATED-RELATED"/>
    <property type="match status" value="1"/>
</dbReference>
<reference evidence="7 8" key="1">
    <citation type="submission" date="2019-06" db="EMBL/GenBank/DDBJ databases">
        <title>Aeromicrobium sp. nov., isolated from a maize field.</title>
        <authorList>
            <person name="Lin S.-Y."/>
            <person name="Tsai C.-F."/>
            <person name="Young C.-C."/>
        </authorList>
    </citation>
    <scope>NUCLEOTIDE SEQUENCE [LARGE SCALE GENOMIC DNA]</scope>
    <source>
        <strain evidence="7 8">CC-CFT486</strain>
    </source>
</reference>
<evidence type="ECO:0000256" key="2">
    <source>
        <dbReference type="ARBA" id="ARBA00007749"/>
    </source>
</evidence>
<evidence type="ECO:0000313" key="8">
    <source>
        <dbReference type="Proteomes" id="UP000321571"/>
    </source>
</evidence>
<comment type="caution">
    <text evidence="7">The sequence shown here is derived from an EMBL/GenBank/DDBJ whole genome shotgun (WGS) entry which is preliminary data.</text>
</comment>
<dbReference type="GO" id="GO:0046872">
    <property type="term" value="F:metal ion binding"/>
    <property type="evidence" value="ECO:0007669"/>
    <property type="project" value="UniProtKB-KW"/>
</dbReference>
<evidence type="ECO:0000256" key="1">
    <source>
        <dbReference type="ARBA" id="ARBA00001947"/>
    </source>
</evidence>
<dbReference type="Proteomes" id="UP000321571">
    <property type="component" value="Unassembled WGS sequence"/>
</dbReference>
<evidence type="ECO:0000256" key="5">
    <source>
        <dbReference type="ARBA" id="ARBA00022833"/>
    </source>
</evidence>
<evidence type="ECO:0000259" key="6">
    <source>
        <dbReference type="SMART" id="SM00849"/>
    </source>
</evidence>
<dbReference type="Pfam" id="PF00753">
    <property type="entry name" value="Lactamase_B"/>
    <property type="match status" value="1"/>
</dbReference>
<dbReference type="EMBL" id="VDUX01000002">
    <property type="protein sequence ID" value="TXL61921.1"/>
    <property type="molecule type" value="Genomic_DNA"/>
</dbReference>
<name>A0A5C8NM77_9ACTN</name>
<dbReference type="RefSeq" id="WP_147684107.1">
    <property type="nucleotide sequence ID" value="NZ_VDUX01000002.1"/>
</dbReference>
<protein>
    <submittedName>
        <fullName evidence="7">N-acyl homoserine lactonase family protein</fullName>
    </submittedName>
</protein>
<comment type="similarity">
    <text evidence="2">Belongs to the metallo-beta-lactamase superfamily.</text>
</comment>
<dbReference type="InterPro" id="IPR051013">
    <property type="entry name" value="MBL_superfamily_lactonases"/>
</dbReference>
<dbReference type="InterPro" id="IPR001279">
    <property type="entry name" value="Metallo-B-lactamas"/>
</dbReference>
<accession>A0A5C8NM77</accession>
<dbReference type="Gene3D" id="3.60.15.10">
    <property type="entry name" value="Ribonuclease Z/Hydroxyacylglutathione hydrolase-like"/>
    <property type="match status" value="1"/>
</dbReference>
<dbReference type="SUPFAM" id="SSF56281">
    <property type="entry name" value="Metallo-hydrolase/oxidoreductase"/>
    <property type="match status" value="1"/>
</dbReference>
<evidence type="ECO:0000256" key="3">
    <source>
        <dbReference type="ARBA" id="ARBA00022723"/>
    </source>
</evidence>
<gene>
    <name evidence="7" type="ORF">FHP06_04180</name>
</gene>
<dbReference type="SMART" id="SM00849">
    <property type="entry name" value="Lactamase_B"/>
    <property type="match status" value="1"/>
</dbReference>
<keyword evidence="3" id="KW-0479">Metal-binding</keyword>
<keyword evidence="8" id="KW-1185">Reference proteome</keyword>
<dbReference type="GO" id="GO:0016787">
    <property type="term" value="F:hydrolase activity"/>
    <property type="evidence" value="ECO:0007669"/>
    <property type="project" value="UniProtKB-KW"/>
</dbReference>
<organism evidence="7 8">
    <name type="scientific">Aeromicrobium terrae</name>
    <dbReference type="NCBI Taxonomy" id="2498846"/>
    <lineage>
        <taxon>Bacteria</taxon>
        <taxon>Bacillati</taxon>
        <taxon>Actinomycetota</taxon>
        <taxon>Actinomycetes</taxon>
        <taxon>Propionibacteriales</taxon>
        <taxon>Nocardioidaceae</taxon>
        <taxon>Aeromicrobium</taxon>
    </lineage>
</organism>
<dbReference type="InterPro" id="IPR036866">
    <property type="entry name" value="RibonucZ/Hydroxyglut_hydro"/>
</dbReference>
<sequence>MELSVTPLRLAELVGVPTSVGLYGQGAGAEQTVPVYAFLVQGGARGPVLFDLGPPGEDAPAVPGRPAVSGRVGVGEALRKAGVDPFDVTTVVASHLHWDHCVGLDDVPNARLLVQREELRFAFTPDVEQWRPYDSWEQGRTPSWSATLDRTDAIDGVVRLDDGLVIVPTPGHTPGSQSLLVERPDRSFLLCGDLFTTYDNLGGVVPRAGARATRVPPGIHHDLTAWRRSIDQVTQNGWLPLPAHDVRVIEVLDGTWDPFEAR</sequence>
<evidence type="ECO:0000256" key="4">
    <source>
        <dbReference type="ARBA" id="ARBA00022801"/>
    </source>
</evidence>
<comment type="cofactor">
    <cofactor evidence="1">
        <name>Zn(2+)</name>
        <dbReference type="ChEBI" id="CHEBI:29105"/>
    </cofactor>
</comment>
<dbReference type="CDD" id="cd07729">
    <property type="entry name" value="AHL_lactonase_MBL-fold"/>
    <property type="match status" value="1"/>
</dbReference>